<dbReference type="Gene3D" id="3.40.190.10">
    <property type="entry name" value="Periplasmic binding protein-like II"/>
    <property type="match status" value="1"/>
</dbReference>
<name>A0A9X1TNX3_STRM4</name>
<evidence type="ECO:0000259" key="7">
    <source>
        <dbReference type="SMART" id="SM00418"/>
    </source>
</evidence>
<evidence type="ECO:0000313" key="9">
    <source>
        <dbReference type="Proteomes" id="UP001139384"/>
    </source>
</evidence>
<dbReference type="PANTHER" id="PTHR43649">
    <property type="entry name" value="ARABINOSE-BINDING PROTEIN-RELATED"/>
    <property type="match status" value="1"/>
</dbReference>
<comment type="function">
    <text evidence="5">Part of a binding-protein-dependent transport system for a sugar.</text>
</comment>
<dbReference type="SUPFAM" id="SSF46785">
    <property type="entry name" value="Winged helix' DNA-binding domain"/>
    <property type="match status" value="1"/>
</dbReference>
<evidence type="ECO:0000256" key="4">
    <source>
        <dbReference type="ARBA" id="ARBA00022729"/>
    </source>
</evidence>
<dbReference type="Pfam" id="PF01547">
    <property type="entry name" value="SBP_bac_1"/>
    <property type="match status" value="1"/>
</dbReference>
<evidence type="ECO:0000256" key="2">
    <source>
        <dbReference type="ARBA" id="ARBA00008520"/>
    </source>
</evidence>
<dbReference type="InterPro" id="IPR050490">
    <property type="entry name" value="Bact_solute-bd_prot1"/>
</dbReference>
<dbReference type="PANTHER" id="PTHR43649:SF28">
    <property type="entry name" value="BINDING PROTEIN COMPONENT OF ABC SUGAR TRANSPORTER-RELATED"/>
    <property type="match status" value="1"/>
</dbReference>
<dbReference type="SUPFAM" id="SSF53850">
    <property type="entry name" value="Periplasmic binding protein-like II"/>
    <property type="match status" value="1"/>
</dbReference>
<keyword evidence="9" id="KW-1185">Reference proteome</keyword>
<dbReference type="InterPro" id="IPR036388">
    <property type="entry name" value="WH-like_DNA-bd_sf"/>
</dbReference>
<dbReference type="Pfam" id="PF12802">
    <property type="entry name" value="MarR_2"/>
    <property type="match status" value="1"/>
</dbReference>
<feature type="domain" description="HTH arsR-type" evidence="7">
    <location>
        <begin position="12"/>
        <end position="92"/>
    </location>
</feature>
<reference evidence="8" key="1">
    <citation type="submission" date="2022-01" db="EMBL/GenBank/DDBJ databases">
        <title>Draft Genome Sequences of Seven Type Strains of the Genus Streptomyces.</title>
        <authorList>
            <person name="Aziz S."/>
            <person name="Coretto E."/>
            <person name="Chronakova A."/>
            <person name="Sproer C."/>
            <person name="Huber K."/>
            <person name="Nouioui I."/>
            <person name="Gross H."/>
        </authorList>
    </citation>
    <scope>NUCLEOTIDE SEQUENCE</scope>
    <source>
        <strain evidence="8">DSM 103493</strain>
    </source>
</reference>
<gene>
    <name evidence="8" type="ORF">L0P92_36315</name>
</gene>
<dbReference type="AlphaFoldDB" id="A0A9X1TNX3"/>
<proteinExistence type="inferred from homology"/>
<keyword evidence="3" id="KW-0813">Transport</keyword>
<dbReference type="InterPro" id="IPR036390">
    <property type="entry name" value="WH_DNA-bd_sf"/>
</dbReference>
<evidence type="ECO:0000256" key="6">
    <source>
        <dbReference type="ARBA" id="ARBA00049753"/>
    </source>
</evidence>
<dbReference type="CDD" id="cd14748">
    <property type="entry name" value="PBP2_UgpB"/>
    <property type="match status" value="1"/>
</dbReference>
<dbReference type="Proteomes" id="UP001139384">
    <property type="component" value="Unassembled WGS sequence"/>
</dbReference>
<evidence type="ECO:0000313" key="8">
    <source>
        <dbReference type="EMBL" id="MCF1598976.1"/>
    </source>
</evidence>
<dbReference type="RefSeq" id="WP_234767320.1">
    <property type="nucleotide sequence ID" value="NZ_JAKEIP010000258.1"/>
</dbReference>
<sequence length="534" mass="57728">MAGTAGTPGTPRVLRAMNDRAALDLLLEHGPLSRTRIGKLTGLSKPTASQLLARLEAAGLVLATGTTEGRPGPNAQLYEVNPTAAYAAGLDVTPERILAALAASASLALLATACTGQSESAATDDPDAKTTITFWHGWSAPTEVKAIQENVDAFEKAHPNITVKVVGNINDDKLNQALRAGGSNGPDVVSSFTTSNIGKFCSSGAFLDLQPFIEKSKLDLDKLIPKPMLDYTQFEGTRCALPLLGDAYGLYYNKDAFEKAGIKSPPKTWSEFAKDAKKLTVSKGDSYQQLGFMPTYHGYETVVDHYMSQWDHAYFDQDGKSNIAKDPAFAEMFTYQKKLIDDLGGFSKLEKYRNTFGDEWGAKHPFQTGQVAMQLDGEWRLGMAQQAGVDFEIGTAPMPVADDEVDEYGKGFLSGTIIGIAPQSEKQNAAWELVKYLTTDTEAVVSFANAIHNVPSTFAALKSPDLKVDEGFQTFLDIAQNPHSNTPPASVNGSTYQTTLQDFGYQYESGKVKDLEAGLEKTAKQIDTDIEQAK</sequence>
<comment type="similarity">
    <text evidence="2">Belongs to the bacterial solute-binding protein 1 family.</text>
</comment>
<dbReference type="CDD" id="cd00090">
    <property type="entry name" value="HTH_ARSR"/>
    <property type="match status" value="1"/>
</dbReference>
<dbReference type="Gene3D" id="1.10.10.10">
    <property type="entry name" value="Winged helix-like DNA-binding domain superfamily/Winged helix DNA-binding domain"/>
    <property type="match status" value="1"/>
</dbReference>
<dbReference type="EMBL" id="JAKEIP010000258">
    <property type="protein sequence ID" value="MCF1598976.1"/>
    <property type="molecule type" value="Genomic_DNA"/>
</dbReference>
<evidence type="ECO:0000256" key="1">
    <source>
        <dbReference type="ARBA" id="ARBA00004196"/>
    </source>
</evidence>
<dbReference type="SMART" id="SM00418">
    <property type="entry name" value="HTH_ARSR"/>
    <property type="match status" value="1"/>
</dbReference>
<dbReference type="InterPro" id="IPR006059">
    <property type="entry name" value="SBP"/>
</dbReference>
<organism evidence="8 9">
    <name type="scientific">Streptomyces muensis</name>
    <dbReference type="NCBI Taxonomy" id="1077944"/>
    <lineage>
        <taxon>Bacteria</taxon>
        <taxon>Bacillati</taxon>
        <taxon>Actinomycetota</taxon>
        <taxon>Actinomycetes</taxon>
        <taxon>Kitasatosporales</taxon>
        <taxon>Streptomycetaceae</taxon>
        <taxon>Streptomyces</taxon>
    </lineage>
</organism>
<dbReference type="InterPro" id="IPR000835">
    <property type="entry name" value="HTH_MarR-typ"/>
</dbReference>
<dbReference type="GO" id="GO:0003700">
    <property type="term" value="F:DNA-binding transcription factor activity"/>
    <property type="evidence" value="ECO:0007669"/>
    <property type="project" value="InterPro"/>
</dbReference>
<accession>A0A9X1TNX3</accession>
<dbReference type="GO" id="GO:0030313">
    <property type="term" value="C:cell envelope"/>
    <property type="evidence" value="ECO:0007669"/>
    <property type="project" value="UniProtKB-SubCell"/>
</dbReference>
<comment type="caution">
    <text evidence="8">The sequence shown here is derived from an EMBL/GenBank/DDBJ whole genome shotgun (WGS) entry which is preliminary data.</text>
</comment>
<keyword evidence="4" id="KW-0732">Signal</keyword>
<protein>
    <recommendedName>
        <fullName evidence="6">Probable sugar-binding periplasmic protein</fullName>
    </recommendedName>
</protein>
<dbReference type="InterPro" id="IPR001845">
    <property type="entry name" value="HTH_ArsR_DNA-bd_dom"/>
</dbReference>
<evidence type="ECO:0000256" key="3">
    <source>
        <dbReference type="ARBA" id="ARBA00022448"/>
    </source>
</evidence>
<evidence type="ECO:0000256" key="5">
    <source>
        <dbReference type="ARBA" id="ARBA00049629"/>
    </source>
</evidence>
<dbReference type="InterPro" id="IPR011991">
    <property type="entry name" value="ArsR-like_HTH"/>
</dbReference>
<comment type="subcellular location">
    <subcellularLocation>
        <location evidence="1">Cell envelope</location>
    </subcellularLocation>
</comment>